<comment type="caution">
    <text evidence="1">The sequence shown here is derived from an EMBL/GenBank/DDBJ whole genome shotgun (WGS) entry which is preliminary data.</text>
</comment>
<evidence type="ECO:0000313" key="2">
    <source>
        <dbReference type="Proteomes" id="UP001044222"/>
    </source>
</evidence>
<evidence type="ECO:0008006" key="3">
    <source>
        <dbReference type="Google" id="ProtNLM"/>
    </source>
</evidence>
<dbReference type="AlphaFoldDB" id="A0A9D3LS75"/>
<dbReference type="PANTHER" id="PTHR45913">
    <property type="entry name" value="EPM2A-INTERACTING PROTEIN 1"/>
    <property type="match status" value="1"/>
</dbReference>
<name>A0A9D3LS75_ANGAN</name>
<protein>
    <recommendedName>
        <fullName evidence="3">SPIN-DOC-like zinc-finger domain-containing protein</fullName>
    </recommendedName>
</protein>
<proteinExistence type="predicted"/>
<reference evidence="1" key="1">
    <citation type="submission" date="2021-01" db="EMBL/GenBank/DDBJ databases">
        <title>A chromosome-scale assembly of European eel, Anguilla anguilla.</title>
        <authorList>
            <person name="Henkel C."/>
            <person name="Jong-Raadsen S.A."/>
            <person name="Dufour S."/>
            <person name="Weltzien F.-A."/>
            <person name="Palstra A.P."/>
            <person name="Pelster B."/>
            <person name="Spaink H.P."/>
            <person name="Van Den Thillart G.E."/>
            <person name="Jansen H."/>
            <person name="Zahm M."/>
            <person name="Klopp C."/>
            <person name="Cedric C."/>
            <person name="Louis A."/>
            <person name="Berthelot C."/>
            <person name="Parey E."/>
            <person name="Roest Crollius H."/>
            <person name="Montfort J."/>
            <person name="Robinson-Rechavi M."/>
            <person name="Bucao C."/>
            <person name="Bouchez O."/>
            <person name="Gislard M."/>
            <person name="Lluch J."/>
            <person name="Milhes M."/>
            <person name="Lampietro C."/>
            <person name="Lopez Roques C."/>
            <person name="Donnadieu C."/>
            <person name="Braasch I."/>
            <person name="Desvignes T."/>
            <person name="Postlethwait J."/>
            <person name="Bobe J."/>
            <person name="Guiguen Y."/>
            <person name="Dirks R."/>
        </authorList>
    </citation>
    <scope>NUCLEOTIDE SEQUENCE</scope>
    <source>
        <strain evidence="1">Tag_6206</strain>
        <tissue evidence="1">Liver</tissue>
    </source>
</reference>
<accession>A0A9D3LS75</accession>
<organism evidence="1 2">
    <name type="scientific">Anguilla anguilla</name>
    <name type="common">European freshwater eel</name>
    <name type="synonym">Muraena anguilla</name>
    <dbReference type="NCBI Taxonomy" id="7936"/>
    <lineage>
        <taxon>Eukaryota</taxon>
        <taxon>Metazoa</taxon>
        <taxon>Chordata</taxon>
        <taxon>Craniata</taxon>
        <taxon>Vertebrata</taxon>
        <taxon>Euteleostomi</taxon>
        <taxon>Actinopterygii</taxon>
        <taxon>Neopterygii</taxon>
        <taxon>Teleostei</taxon>
        <taxon>Anguilliformes</taxon>
        <taxon>Anguillidae</taxon>
        <taxon>Anguilla</taxon>
    </lineage>
</organism>
<keyword evidence="2" id="KW-1185">Reference proteome</keyword>
<evidence type="ECO:0000313" key="1">
    <source>
        <dbReference type="EMBL" id="KAG5836056.1"/>
    </source>
</evidence>
<dbReference type="Proteomes" id="UP001044222">
    <property type="component" value="Chromosome 14"/>
</dbReference>
<dbReference type="EMBL" id="JAFIRN010000014">
    <property type="protein sequence ID" value="KAG5836056.1"/>
    <property type="molecule type" value="Genomic_DNA"/>
</dbReference>
<dbReference type="PANTHER" id="PTHR45913:SF21">
    <property type="entry name" value="DUF4371 DOMAIN-CONTAINING PROTEIN"/>
    <property type="match status" value="1"/>
</dbReference>
<sequence length="194" mass="22191">MAKRRKVDAEGRVFKGKLTEDCFFVEVMGKPVCLICGEAVVVLKKRNLERHDTCRHAIYVTPEGMVRVEKIKALSLHNKCLILRPEKELGCVSEASYVEMLDFLATRRAAHRLLLLLTCEEENGHLQDVCFLQLGVWLLLQECCSKERLELLNAAVDTISAHLLPHRFSQLHEQDSKSVNNLDLEYNMTEANEK</sequence>
<gene>
    <name evidence="1" type="ORF">ANANG_G00250560</name>
</gene>